<protein>
    <recommendedName>
        <fullName evidence="7">SHSP domain-containing protein</fullName>
    </recommendedName>
</protein>
<dbReference type="AlphaFoldDB" id="A0A7S2KCW2"/>
<dbReference type="SUPFAM" id="SSF49764">
    <property type="entry name" value="HSP20-like chaperones"/>
    <property type="match status" value="1"/>
</dbReference>
<feature type="domain" description="CS" evidence="5">
    <location>
        <begin position="108"/>
        <end position="204"/>
    </location>
</feature>
<evidence type="ECO:0000313" key="6">
    <source>
        <dbReference type="EMBL" id="CAD9571679.1"/>
    </source>
</evidence>
<accession>A0A7S2KCW2</accession>
<dbReference type="CDD" id="cd00298">
    <property type="entry name" value="ACD_sHsps_p23-like"/>
    <property type="match status" value="1"/>
</dbReference>
<name>A0A7S2KCW2_9STRA</name>
<dbReference type="GO" id="GO:0009408">
    <property type="term" value="P:response to heat"/>
    <property type="evidence" value="ECO:0007669"/>
    <property type="project" value="InterPro"/>
</dbReference>
<reference evidence="6" key="1">
    <citation type="submission" date="2021-01" db="EMBL/GenBank/DDBJ databases">
        <authorList>
            <person name="Corre E."/>
            <person name="Pelletier E."/>
            <person name="Niang G."/>
            <person name="Scheremetjew M."/>
            <person name="Finn R."/>
            <person name="Kale V."/>
            <person name="Holt S."/>
            <person name="Cochrane G."/>
            <person name="Meng A."/>
            <person name="Brown T."/>
            <person name="Cohen L."/>
        </authorList>
    </citation>
    <scope>NUCLEOTIDE SEQUENCE</scope>
    <source>
        <strain evidence="6">B650</strain>
    </source>
</reference>
<dbReference type="PROSITE" id="PS51203">
    <property type="entry name" value="CS"/>
    <property type="match status" value="1"/>
</dbReference>
<dbReference type="Gene3D" id="2.60.40.790">
    <property type="match status" value="1"/>
</dbReference>
<evidence type="ECO:0000256" key="1">
    <source>
        <dbReference type="ARBA" id="ARBA00023016"/>
    </source>
</evidence>
<dbReference type="InterPro" id="IPR008978">
    <property type="entry name" value="HSP20-like_chaperone"/>
</dbReference>
<proteinExistence type="inferred from homology"/>
<evidence type="ECO:0000256" key="3">
    <source>
        <dbReference type="RuleBase" id="RU003616"/>
    </source>
</evidence>
<dbReference type="EMBL" id="HBGY01011978">
    <property type="protein sequence ID" value="CAD9571679.1"/>
    <property type="molecule type" value="Transcribed_RNA"/>
</dbReference>
<evidence type="ECO:0008006" key="7">
    <source>
        <dbReference type="Google" id="ProtNLM"/>
    </source>
</evidence>
<dbReference type="Pfam" id="PF00011">
    <property type="entry name" value="HSP20"/>
    <property type="match status" value="1"/>
</dbReference>
<evidence type="ECO:0000259" key="4">
    <source>
        <dbReference type="PROSITE" id="PS01031"/>
    </source>
</evidence>
<comment type="similarity">
    <text evidence="2 3">Belongs to the small heat shock protein (HSP20) family.</text>
</comment>
<dbReference type="InterPro" id="IPR007052">
    <property type="entry name" value="CS_dom"/>
</dbReference>
<dbReference type="InterPro" id="IPR002068">
    <property type="entry name" value="A-crystallin/Hsp20_dom"/>
</dbReference>
<dbReference type="PANTHER" id="PTHR46733">
    <property type="entry name" value="26.5 KDA HEAT SHOCK PROTEIN, MITOCHONDRIAL"/>
    <property type="match status" value="1"/>
</dbReference>
<feature type="domain" description="SHSP" evidence="4">
    <location>
        <begin position="104"/>
        <end position="211"/>
    </location>
</feature>
<evidence type="ECO:0000259" key="5">
    <source>
        <dbReference type="PROSITE" id="PS51203"/>
    </source>
</evidence>
<keyword evidence="1" id="KW-0346">Stress response</keyword>
<dbReference type="PANTHER" id="PTHR46733:SF4">
    <property type="entry name" value="HEAT SHOCK PROTEIN 21, CHLOROPLASTIC"/>
    <property type="match status" value="1"/>
</dbReference>
<gene>
    <name evidence="6" type="ORF">LDAN0321_LOCUS7601</name>
</gene>
<evidence type="ECO:0000256" key="2">
    <source>
        <dbReference type="PROSITE-ProRule" id="PRU00285"/>
    </source>
</evidence>
<dbReference type="PROSITE" id="PS01031">
    <property type="entry name" value="SHSP"/>
    <property type="match status" value="1"/>
</dbReference>
<sequence length="228" mass="25113">MKMISASALAAVLANKRASAALVPASRRVLSAIPRTADNAEAADPKSTNRDVSLKQQKRKSLFQEIDEFFDDMMRPPADIFDRPFGRLMPVASKPLFSDMMSGLELRRASPRYEIMEGEDGWKIAVDVPGLRSEDVKVEFNAGSNTLRLSGGKKTEEEGSKYESHFEKHFRLGNNVKAESVVANVADGVLVVTLPKDEQFMDVRSIPVSSEALPSGKKEKEAVEALKE</sequence>
<dbReference type="InterPro" id="IPR044587">
    <property type="entry name" value="HSP21-like"/>
</dbReference>
<organism evidence="6">
    <name type="scientific">Leptocylindrus danicus</name>
    <dbReference type="NCBI Taxonomy" id="163516"/>
    <lineage>
        <taxon>Eukaryota</taxon>
        <taxon>Sar</taxon>
        <taxon>Stramenopiles</taxon>
        <taxon>Ochrophyta</taxon>
        <taxon>Bacillariophyta</taxon>
        <taxon>Coscinodiscophyceae</taxon>
        <taxon>Chaetocerotophycidae</taxon>
        <taxon>Leptocylindrales</taxon>
        <taxon>Leptocylindraceae</taxon>
        <taxon>Leptocylindrus</taxon>
    </lineage>
</organism>